<feature type="signal peptide" evidence="6">
    <location>
        <begin position="1"/>
        <end position="23"/>
    </location>
</feature>
<feature type="transmembrane region" description="Helical" evidence="5">
    <location>
        <begin position="235"/>
        <end position="254"/>
    </location>
</feature>
<keyword evidence="6" id="KW-0732">Signal</keyword>
<feature type="transmembrane region" description="Helical" evidence="5">
    <location>
        <begin position="202"/>
        <end position="223"/>
    </location>
</feature>
<keyword evidence="9" id="KW-1185">Reference proteome</keyword>
<dbReference type="PANTHER" id="PTHR22911:SF6">
    <property type="entry name" value="SOLUTE CARRIER FAMILY 35 MEMBER G1"/>
    <property type="match status" value="1"/>
</dbReference>
<gene>
    <name evidence="8" type="ORF">BGAL_0053g00040</name>
</gene>
<dbReference type="Proteomes" id="UP000308671">
    <property type="component" value="Unassembled WGS sequence"/>
</dbReference>
<sequence length="326" mass="35309">MIRNGPLLVLASQFAAVMIHGLAKFLETTASVDPQQILQVRMFITLSINSLFLTIRYPKELPLGKKSVRGLLILRSLGGICGSAGFYCGYPVNRLTSDSLQYLPLADATTLNLLAPLGASLVTTKRLTLIQIGSIAICFLGVGLITKPSFITDLLYYNDGDNPKKTLNPQSRLGLACAMIGVLGGVCAYSSISKIGTRSHPLVTTNCFATGILIVSSVCFAAAPGVNFNFNLGLLQWFIMGCIGLFGAFMEYLLTAGLSDEGNGYAVHMIYCQVVLALVADWLVWHTIPDVTSGMGAVLIIQAVYVIQRYRYREDDIVDIEMTPYT</sequence>
<evidence type="ECO:0000256" key="1">
    <source>
        <dbReference type="ARBA" id="ARBA00004141"/>
    </source>
</evidence>
<dbReference type="GO" id="GO:0016020">
    <property type="term" value="C:membrane"/>
    <property type="evidence" value="ECO:0007669"/>
    <property type="project" value="UniProtKB-SubCell"/>
</dbReference>
<dbReference type="AlphaFoldDB" id="A0A4S8R5U9"/>
<evidence type="ECO:0000313" key="8">
    <source>
        <dbReference type="EMBL" id="THV53337.1"/>
    </source>
</evidence>
<accession>A0A4S8R5U9</accession>
<dbReference type="PANTHER" id="PTHR22911">
    <property type="entry name" value="ACYL-MALONYL CONDENSING ENZYME-RELATED"/>
    <property type="match status" value="1"/>
</dbReference>
<evidence type="ECO:0000256" key="5">
    <source>
        <dbReference type="SAM" id="Phobius"/>
    </source>
</evidence>
<evidence type="ECO:0000313" key="9">
    <source>
        <dbReference type="Proteomes" id="UP000308671"/>
    </source>
</evidence>
<feature type="transmembrane region" description="Helical" evidence="5">
    <location>
        <begin position="291"/>
        <end position="307"/>
    </location>
</feature>
<keyword evidence="3 5" id="KW-1133">Transmembrane helix</keyword>
<dbReference type="SUPFAM" id="SSF103481">
    <property type="entry name" value="Multidrug resistance efflux transporter EmrE"/>
    <property type="match status" value="1"/>
</dbReference>
<feature type="transmembrane region" description="Helical" evidence="5">
    <location>
        <begin position="102"/>
        <end position="122"/>
    </location>
</feature>
<evidence type="ECO:0000256" key="6">
    <source>
        <dbReference type="SAM" id="SignalP"/>
    </source>
</evidence>
<comment type="subcellular location">
    <subcellularLocation>
        <location evidence="1">Membrane</location>
        <topology evidence="1">Multi-pass membrane protein</topology>
    </subcellularLocation>
</comment>
<organism evidence="8 9">
    <name type="scientific">Botrytis galanthina</name>
    <dbReference type="NCBI Taxonomy" id="278940"/>
    <lineage>
        <taxon>Eukaryota</taxon>
        <taxon>Fungi</taxon>
        <taxon>Dikarya</taxon>
        <taxon>Ascomycota</taxon>
        <taxon>Pezizomycotina</taxon>
        <taxon>Leotiomycetes</taxon>
        <taxon>Helotiales</taxon>
        <taxon>Sclerotiniaceae</taxon>
        <taxon>Botrytis</taxon>
    </lineage>
</organism>
<feature type="transmembrane region" description="Helical" evidence="5">
    <location>
        <begin position="70"/>
        <end position="90"/>
    </location>
</feature>
<dbReference type="Pfam" id="PF00892">
    <property type="entry name" value="EamA"/>
    <property type="match status" value="1"/>
</dbReference>
<comment type="caution">
    <text evidence="8">The sequence shown here is derived from an EMBL/GenBank/DDBJ whole genome shotgun (WGS) entry which is preliminary data.</text>
</comment>
<dbReference type="EMBL" id="PQXL01000053">
    <property type="protein sequence ID" value="THV53337.1"/>
    <property type="molecule type" value="Genomic_DNA"/>
</dbReference>
<dbReference type="OrthoDB" id="306876at2759"/>
<reference evidence="8 9" key="1">
    <citation type="submission" date="2017-12" db="EMBL/GenBank/DDBJ databases">
        <title>Comparative genomics of Botrytis spp.</title>
        <authorList>
            <person name="Valero-Jimenez C.A."/>
            <person name="Tapia P."/>
            <person name="Veloso J."/>
            <person name="Silva-Moreno E."/>
            <person name="Staats M."/>
            <person name="Valdes J.H."/>
            <person name="Van Kan J.A.L."/>
        </authorList>
    </citation>
    <scope>NUCLEOTIDE SEQUENCE [LARGE SCALE GENOMIC DNA]</scope>
    <source>
        <strain evidence="8 9">MUCL435</strain>
    </source>
</reference>
<keyword evidence="2 5" id="KW-0812">Transmembrane</keyword>
<dbReference type="InterPro" id="IPR000620">
    <property type="entry name" value="EamA_dom"/>
</dbReference>
<dbReference type="InterPro" id="IPR037185">
    <property type="entry name" value="EmrE-like"/>
</dbReference>
<name>A0A4S8R5U9_9HELO</name>
<evidence type="ECO:0000259" key="7">
    <source>
        <dbReference type="Pfam" id="PF00892"/>
    </source>
</evidence>
<feature type="transmembrane region" description="Helical" evidence="5">
    <location>
        <begin position="266"/>
        <end position="285"/>
    </location>
</feature>
<feature type="domain" description="EamA" evidence="7">
    <location>
        <begin position="188"/>
        <end position="307"/>
    </location>
</feature>
<feature type="chain" id="PRO_5020783007" description="EamA domain-containing protein" evidence="6">
    <location>
        <begin position="24"/>
        <end position="326"/>
    </location>
</feature>
<proteinExistence type="predicted"/>
<protein>
    <recommendedName>
        <fullName evidence="7">EamA domain-containing protein</fullName>
    </recommendedName>
</protein>
<feature type="transmembrane region" description="Helical" evidence="5">
    <location>
        <begin position="129"/>
        <end position="151"/>
    </location>
</feature>
<evidence type="ECO:0000256" key="3">
    <source>
        <dbReference type="ARBA" id="ARBA00022989"/>
    </source>
</evidence>
<feature type="transmembrane region" description="Helical" evidence="5">
    <location>
        <begin position="37"/>
        <end position="58"/>
    </location>
</feature>
<evidence type="ECO:0000256" key="4">
    <source>
        <dbReference type="ARBA" id="ARBA00023136"/>
    </source>
</evidence>
<evidence type="ECO:0000256" key="2">
    <source>
        <dbReference type="ARBA" id="ARBA00022692"/>
    </source>
</evidence>
<feature type="transmembrane region" description="Helical" evidence="5">
    <location>
        <begin position="171"/>
        <end position="190"/>
    </location>
</feature>
<keyword evidence="4 5" id="KW-0472">Membrane</keyword>